<accession>A0A4Y7WKR3</accession>
<dbReference type="Pfam" id="PF13545">
    <property type="entry name" value="HTH_Crp_2"/>
    <property type="match status" value="1"/>
</dbReference>
<feature type="domain" description="HTH crp-type" evidence="5">
    <location>
        <begin position="155"/>
        <end position="228"/>
    </location>
</feature>
<dbReference type="GO" id="GO:0006355">
    <property type="term" value="P:regulation of DNA-templated transcription"/>
    <property type="evidence" value="ECO:0007669"/>
    <property type="project" value="InterPro"/>
</dbReference>
<evidence type="ECO:0000256" key="3">
    <source>
        <dbReference type="ARBA" id="ARBA00023159"/>
    </source>
</evidence>
<reference evidence="6 7" key="1">
    <citation type="submission" date="2019-03" db="EMBL/GenBank/DDBJ databases">
        <authorList>
            <person name="Liu G."/>
        </authorList>
    </citation>
    <scope>NUCLEOTIDE SEQUENCE [LARGE SCALE GENOMIC DNA]</scope>
    <source>
        <strain evidence="6 7">DSM 19099</strain>
    </source>
</reference>
<dbReference type="SUPFAM" id="SSF51206">
    <property type="entry name" value="cAMP-binding domain-like"/>
    <property type="match status" value="1"/>
</dbReference>
<dbReference type="InterPro" id="IPR036390">
    <property type="entry name" value="WH_DNA-bd_sf"/>
</dbReference>
<keyword evidence="3" id="KW-0010">Activator</keyword>
<dbReference type="InterPro" id="IPR012318">
    <property type="entry name" value="HTH_CRP"/>
</dbReference>
<organism evidence="6 7">
    <name type="scientific">Shouchella lehensis</name>
    <dbReference type="NCBI Taxonomy" id="300825"/>
    <lineage>
        <taxon>Bacteria</taxon>
        <taxon>Bacillati</taxon>
        <taxon>Bacillota</taxon>
        <taxon>Bacilli</taxon>
        <taxon>Bacillales</taxon>
        <taxon>Bacillaceae</taxon>
        <taxon>Shouchella</taxon>
    </lineage>
</organism>
<keyword evidence="4" id="KW-0804">Transcription</keyword>
<dbReference type="SUPFAM" id="SSF46785">
    <property type="entry name" value="Winged helix' DNA-binding domain"/>
    <property type="match status" value="1"/>
</dbReference>
<dbReference type="Proteomes" id="UP000298210">
    <property type="component" value="Unassembled WGS sequence"/>
</dbReference>
<dbReference type="InterPro" id="IPR018490">
    <property type="entry name" value="cNMP-bd_dom_sf"/>
</dbReference>
<evidence type="ECO:0000256" key="1">
    <source>
        <dbReference type="ARBA" id="ARBA00023015"/>
    </source>
</evidence>
<dbReference type="EMBL" id="SNUX01000002">
    <property type="protein sequence ID" value="TES49266.1"/>
    <property type="molecule type" value="Genomic_DNA"/>
</dbReference>
<dbReference type="PROSITE" id="PS51063">
    <property type="entry name" value="HTH_CRP_2"/>
    <property type="match status" value="1"/>
</dbReference>
<sequence length="242" mass="28390">MEISIAKALRSNIQKSLPFHYLILISTLDYFIGLKKKVELNMLNECKEILLSDDQIVSMESGYVYYLQEGTLQLWELHNDGVEILINVLKPDDAVRLPDPSINSVYEFRTNKEKAQLILYKWDSLHKIEEKYYLLNKVATTTMRTELINHIKRKKFVKNRLVYLLQFLSQEFGEIENQYYILNIPLTHEHLSSLILSSRVTVTKLLNELKKQKVITNVQGFLYIRKDLIDRVGSYDCSLEVV</sequence>
<evidence type="ECO:0000256" key="4">
    <source>
        <dbReference type="ARBA" id="ARBA00023163"/>
    </source>
</evidence>
<evidence type="ECO:0000256" key="2">
    <source>
        <dbReference type="ARBA" id="ARBA00023125"/>
    </source>
</evidence>
<evidence type="ECO:0000313" key="7">
    <source>
        <dbReference type="Proteomes" id="UP000298210"/>
    </source>
</evidence>
<protein>
    <submittedName>
        <fullName evidence="6">Crp/Fnr family transcriptional regulator</fullName>
    </submittedName>
</protein>
<keyword evidence="2" id="KW-0238">DNA-binding</keyword>
<comment type="caution">
    <text evidence="6">The sequence shown here is derived from an EMBL/GenBank/DDBJ whole genome shotgun (WGS) entry which is preliminary data.</text>
</comment>
<dbReference type="AlphaFoldDB" id="A0A4Y7WKR3"/>
<dbReference type="Gene3D" id="1.10.10.10">
    <property type="entry name" value="Winged helix-like DNA-binding domain superfamily/Winged helix DNA-binding domain"/>
    <property type="match status" value="1"/>
</dbReference>
<gene>
    <name evidence="6" type="ORF">E2L03_07275</name>
</gene>
<proteinExistence type="predicted"/>
<evidence type="ECO:0000259" key="5">
    <source>
        <dbReference type="PROSITE" id="PS51063"/>
    </source>
</evidence>
<evidence type="ECO:0000313" key="6">
    <source>
        <dbReference type="EMBL" id="TES49266.1"/>
    </source>
</evidence>
<dbReference type="InterPro" id="IPR036388">
    <property type="entry name" value="WH-like_DNA-bd_sf"/>
</dbReference>
<dbReference type="GO" id="GO:0003677">
    <property type="term" value="F:DNA binding"/>
    <property type="evidence" value="ECO:0007669"/>
    <property type="project" value="UniProtKB-KW"/>
</dbReference>
<keyword evidence="1" id="KW-0805">Transcription regulation</keyword>
<name>A0A4Y7WKR3_9BACI</name>